<evidence type="ECO:0000313" key="2">
    <source>
        <dbReference type="Proteomes" id="UP000582981"/>
    </source>
</evidence>
<name>A0A7Y7WDT8_9PSED</name>
<gene>
    <name evidence="1" type="ORF">HX829_13585</name>
</gene>
<dbReference type="Proteomes" id="UP000582981">
    <property type="component" value="Unassembled WGS sequence"/>
</dbReference>
<dbReference type="PANTHER" id="PTHR45982">
    <property type="entry name" value="REGULATOR OF CHROMOSOME CONDENSATION"/>
    <property type="match status" value="1"/>
</dbReference>
<dbReference type="InterPro" id="IPR009091">
    <property type="entry name" value="RCC1/BLIP-II"/>
</dbReference>
<protein>
    <recommendedName>
        <fullName evidence="3">Alpha-tubulin suppressor</fullName>
    </recommendedName>
</protein>
<dbReference type="InterPro" id="IPR051553">
    <property type="entry name" value="Ran_GTPase-activating"/>
</dbReference>
<proteinExistence type="predicted"/>
<organism evidence="1 2">
    <name type="scientific">Pseudomonas gingeri</name>
    <dbReference type="NCBI Taxonomy" id="117681"/>
    <lineage>
        <taxon>Bacteria</taxon>
        <taxon>Pseudomonadati</taxon>
        <taxon>Pseudomonadota</taxon>
        <taxon>Gammaproteobacteria</taxon>
        <taxon>Pseudomonadales</taxon>
        <taxon>Pseudomonadaceae</taxon>
        <taxon>Pseudomonas</taxon>
    </lineage>
</organism>
<evidence type="ECO:0000313" key="1">
    <source>
        <dbReference type="EMBL" id="NWB47524.1"/>
    </source>
</evidence>
<dbReference type="EMBL" id="JACAPU010000014">
    <property type="protein sequence ID" value="NWB47524.1"/>
    <property type="molecule type" value="Genomic_DNA"/>
</dbReference>
<evidence type="ECO:0008006" key="3">
    <source>
        <dbReference type="Google" id="ProtNLM"/>
    </source>
</evidence>
<comment type="caution">
    <text evidence="1">The sequence shown here is derived from an EMBL/GenBank/DDBJ whole genome shotgun (WGS) entry which is preliminary data.</text>
</comment>
<sequence>MGDNSVLGQNTGPRRCLPDWEFTDMKKSDSEITALRAPIVYAAPQNKLRRSDLFTYPNTPLSVSVSTLGTEANELAILYWQDPNVGVDTKSILPEEVAAGNKLMEVLPSDIINQLVGPEPGYGEHEVFYEVHNLNNGAVSPSDVTTIIVRILVPGGHVDPNPNTPYVNENLDEPQDIPNPVQESDLPLRVRINKYENMREGDVIRLSWSGHYFVRAPLTASEVGAPVFIELTLADFVGTPLEPGPGAGGGQVVQYDVHDIVNNWSLWSPEVVTDVEVGPGLLLPPRAPDWRTQIIDLALLGTDDVRIEVPGAGLEDNDSVELFWRGLTADGVPIPDQQTKPVPVGDGGYSLFFDIKNEFLTAIPQGRASVYYEVTRVGEPRPLRSKSMTLSVIGVVQQLPPPTLRENNGGTVDPSLVPATGALATVLDYTPMMKEGDVITLCGDGVKPDGNLLPYRSPPKPVFANMVGTDVEFPLEKSYLQELAGGTLELYYLIDLISGPPQQESAKLPLTILGQAVRLPEPTVDFEDGGKLDPALVPNGTTARIPATANTQERDRVYMYWRGNGPANSFDTPFPIGAGSAGQEVPFPVDVKYITGNLGRSVTVDYEVERPDGSNNRIPSRPLTFVIEEAESLLPPAVEGVQDGGSLNPDQVTEVWVRVPGDGLVVGDYVIVTWTDNSGVVPAYHTDELPYTDIDDAPGRKYLRFFIPLAEVRKFLDKSVSVTYQRDRLGVITGPSAPFTLSIAVPLPLEPFTVMGARYNRTIYRASGCSRVLTALLTGTQQPLAVKWRYVGDPTWSALTAIWWDTEPSRALEVSSESHVATLNPANIFGSGDDTSVTGDAAFVALLNGGNVVGWGNPLFGAAVAPGLSAIVEVSSTSGAFAARNISGYVTVWGDPLRGAGDMGGLPASNFLDVVGNFNAFAGIKATHQVVAWGAGRQGTLVPVGFQGYADVTVANAASRAFAIQRSGGPAVSWGELGFGGDGYPGNLTNVTEIMGSFAAFAVLLNNGNVQAWGELEYGGVLPGGLSGVARLCCSNARAFCIQFTSRQIYGWGSAEYGGVVPDIIRAYTDIVEVSSTWRAFAARREGGEVVAWGRPNEGGTAPPGLTNVIQIAGSSEAFAALRRDGTVVAWGNGDVGGTIPSATAQRLVGVQALYANSHGFTALTASGDVVSWGHPGGGGNNDGVIGQLRNNVSYYRSPPVPTALGSKAKRISRMS</sequence>
<dbReference type="RefSeq" id="WP_177144261.1">
    <property type="nucleotide sequence ID" value="NZ_JACAPU010000014.1"/>
</dbReference>
<dbReference type="Gene3D" id="2.130.10.30">
    <property type="entry name" value="Regulator of chromosome condensation 1/beta-lactamase-inhibitor protein II"/>
    <property type="match status" value="2"/>
</dbReference>
<reference evidence="1 2" key="1">
    <citation type="submission" date="2020-04" db="EMBL/GenBank/DDBJ databases">
        <title>Molecular characterization of pseudomonads from Agaricus bisporus reveal novel blotch 2 pathogens in Western Europe.</title>
        <authorList>
            <person name="Taparia T."/>
            <person name="Krijger M."/>
            <person name="Haynes E."/>
            <person name="Elpinstone J.G."/>
            <person name="Noble R."/>
            <person name="Van Der Wolf J."/>
        </authorList>
    </citation>
    <scope>NUCLEOTIDE SEQUENCE [LARGE SCALE GENOMIC DNA]</scope>
    <source>
        <strain evidence="1 2">F1001</strain>
    </source>
</reference>
<dbReference type="PANTHER" id="PTHR45982:SF1">
    <property type="entry name" value="REGULATOR OF CHROMOSOME CONDENSATION"/>
    <property type="match status" value="1"/>
</dbReference>
<accession>A0A7Y7WDT8</accession>
<dbReference type="SUPFAM" id="SSF50985">
    <property type="entry name" value="RCC1/BLIP-II"/>
    <property type="match status" value="1"/>
</dbReference>
<dbReference type="AlphaFoldDB" id="A0A7Y7WDT8"/>